<evidence type="ECO:0000256" key="3">
    <source>
        <dbReference type="ARBA" id="ARBA00023251"/>
    </source>
</evidence>
<dbReference type="InterPro" id="IPR029068">
    <property type="entry name" value="Glyas_Bleomycin-R_OHBP_Dase"/>
</dbReference>
<evidence type="ECO:0000259" key="4">
    <source>
        <dbReference type="PROSITE" id="PS51819"/>
    </source>
</evidence>
<dbReference type="InterPro" id="IPR000335">
    <property type="entry name" value="Bleomycin-R"/>
</dbReference>
<gene>
    <name evidence="5" type="ORF">H7B90_03455</name>
</gene>
<name>A0A841TWX1_9BACL</name>
<dbReference type="SUPFAM" id="SSF54593">
    <property type="entry name" value="Glyoxalase/Bleomycin resistance protein/Dihydroxybiphenyl dioxygenase"/>
    <property type="match status" value="1"/>
</dbReference>
<sequence>MILKEIVPILRIFDVPKAREFYLDYLEFQEDWEHRFEEGFPLYIQISKGPIKLHLSEHYGDCSPGAAVRIEVEGIADLHQKLIEKQYSYSRPGLEKKPWGSQECCVTDPFGNRIIFYEYDEEEG</sequence>
<dbReference type="GO" id="GO:0046677">
    <property type="term" value="P:response to antibiotic"/>
    <property type="evidence" value="ECO:0007669"/>
    <property type="project" value="UniProtKB-KW"/>
</dbReference>
<dbReference type="Gene3D" id="3.10.180.10">
    <property type="entry name" value="2,3-Dihydroxybiphenyl 1,2-Dioxygenase, domain 1"/>
    <property type="match status" value="1"/>
</dbReference>
<dbReference type="RefSeq" id="WP_185134481.1">
    <property type="nucleotide sequence ID" value="NZ_JACJVR010000011.1"/>
</dbReference>
<dbReference type="PROSITE" id="PS51819">
    <property type="entry name" value="VOC"/>
    <property type="match status" value="1"/>
</dbReference>
<protein>
    <recommendedName>
        <fullName evidence="2">Bleomycin resistance protein</fullName>
    </recommendedName>
</protein>
<organism evidence="5 6">
    <name type="scientific">Cohnella xylanilytica</name>
    <dbReference type="NCBI Taxonomy" id="557555"/>
    <lineage>
        <taxon>Bacteria</taxon>
        <taxon>Bacillati</taxon>
        <taxon>Bacillota</taxon>
        <taxon>Bacilli</taxon>
        <taxon>Bacillales</taxon>
        <taxon>Paenibacillaceae</taxon>
        <taxon>Cohnella</taxon>
    </lineage>
</organism>
<reference evidence="5 6" key="1">
    <citation type="submission" date="2020-08" db="EMBL/GenBank/DDBJ databases">
        <title>Cohnella phylogeny.</title>
        <authorList>
            <person name="Dunlap C."/>
        </authorList>
    </citation>
    <scope>NUCLEOTIDE SEQUENCE [LARGE SCALE GENOMIC DNA]</scope>
    <source>
        <strain evidence="5 6">DSM 25239</strain>
    </source>
</reference>
<comment type="caution">
    <text evidence="5">The sequence shown here is derived from an EMBL/GenBank/DDBJ whole genome shotgun (WGS) entry which is preliminary data.</text>
</comment>
<proteinExistence type="inferred from homology"/>
<dbReference type="InterPro" id="IPR037523">
    <property type="entry name" value="VOC_core"/>
</dbReference>
<evidence type="ECO:0000313" key="5">
    <source>
        <dbReference type="EMBL" id="MBB6690451.1"/>
    </source>
</evidence>
<accession>A0A841TWX1</accession>
<dbReference type="CDD" id="cd08349">
    <property type="entry name" value="BLMA_like"/>
    <property type="match status" value="1"/>
</dbReference>
<keyword evidence="6" id="KW-1185">Reference proteome</keyword>
<evidence type="ECO:0000313" key="6">
    <source>
        <dbReference type="Proteomes" id="UP000553776"/>
    </source>
</evidence>
<dbReference type="EMBL" id="JACJVR010000011">
    <property type="protein sequence ID" value="MBB6690451.1"/>
    <property type="molecule type" value="Genomic_DNA"/>
</dbReference>
<dbReference type="Pfam" id="PF19581">
    <property type="entry name" value="Glyoxalase_7"/>
    <property type="match status" value="1"/>
</dbReference>
<dbReference type="AlphaFoldDB" id="A0A841TWX1"/>
<dbReference type="Proteomes" id="UP000553776">
    <property type="component" value="Unassembled WGS sequence"/>
</dbReference>
<evidence type="ECO:0000256" key="1">
    <source>
        <dbReference type="ARBA" id="ARBA00011051"/>
    </source>
</evidence>
<comment type="similarity">
    <text evidence="1">Belongs to the bleomycin resistance protein family.</text>
</comment>
<feature type="domain" description="VOC" evidence="4">
    <location>
        <begin position="2"/>
        <end position="119"/>
    </location>
</feature>
<evidence type="ECO:0000256" key="2">
    <source>
        <dbReference type="ARBA" id="ARBA00021572"/>
    </source>
</evidence>
<keyword evidence="3" id="KW-0046">Antibiotic resistance</keyword>